<evidence type="ECO:0000313" key="2">
    <source>
        <dbReference type="Proteomes" id="UP000724584"/>
    </source>
</evidence>
<name>A0ACB7PE88_9PEZI</name>
<sequence>MGSLFPTIAPGAEEGMKAYVGPSLFQPHRARQAIRDAHEKKIPPLIGYYAGLSSVPITRFVAPMGYDVMWIDWEHTSCGVETMTTVCLSRSVPGHDHAAIGFALDAGASIVVPQLETVEQAKHVVSAAKFGTRQNGTRSAPPFRMVPGLTDMAADGKRDVWQNLNDQAAIMVQIESLEGINNLDAILTEVPDIDVVWLGSLDCRISMNLPANFGQGEEPEWLAAVEKFNSTLKKHNKPRAGFCLGGGEELAKMGEDNVLLVHAADVMKLFELGPQLLAARQAVAKK</sequence>
<dbReference type="Proteomes" id="UP000724584">
    <property type="component" value="Unassembled WGS sequence"/>
</dbReference>
<evidence type="ECO:0000313" key="1">
    <source>
        <dbReference type="EMBL" id="KAH6640126.1"/>
    </source>
</evidence>
<reference evidence="1 2" key="1">
    <citation type="journal article" date="2021" name="Nat. Commun.">
        <title>Genetic determinants of endophytism in the Arabidopsis root mycobiome.</title>
        <authorList>
            <person name="Mesny F."/>
            <person name="Miyauchi S."/>
            <person name="Thiergart T."/>
            <person name="Pickel B."/>
            <person name="Atanasova L."/>
            <person name="Karlsson M."/>
            <person name="Huettel B."/>
            <person name="Barry K.W."/>
            <person name="Haridas S."/>
            <person name="Chen C."/>
            <person name="Bauer D."/>
            <person name="Andreopoulos W."/>
            <person name="Pangilinan J."/>
            <person name="LaButti K."/>
            <person name="Riley R."/>
            <person name="Lipzen A."/>
            <person name="Clum A."/>
            <person name="Drula E."/>
            <person name="Henrissat B."/>
            <person name="Kohler A."/>
            <person name="Grigoriev I.V."/>
            <person name="Martin F.M."/>
            <person name="Hacquard S."/>
        </authorList>
    </citation>
    <scope>NUCLEOTIDE SEQUENCE [LARGE SCALE GENOMIC DNA]</scope>
    <source>
        <strain evidence="1 2">MPI-SDFR-AT-0079</strain>
    </source>
</reference>
<protein>
    <submittedName>
        <fullName evidence="1">Pyruvate/Phosphoenolpyruvate kinase-like domain-containing protein</fullName>
    </submittedName>
</protein>
<comment type="caution">
    <text evidence="1">The sequence shown here is derived from an EMBL/GenBank/DDBJ whole genome shotgun (WGS) entry which is preliminary data.</text>
</comment>
<dbReference type="EMBL" id="JAGIZQ010000002">
    <property type="protein sequence ID" value="KAH6640126.1"/>
    <property type="molecule type" value="Genomic_DNA"/>
</dbReference>
<proteinExistence type="predicted"/>
<keyword evidence="2" id="KW-1185">Reference proteome</keyword>
<organism evidence="1 2">
    <name type="scientific">Chaetomium tenue</name>
    <dbReference type="NCBI Taxonomy" id="1854479"/>
    <lineage>
        <taxon>Eukaryota</taxon>
        <taxon>Fungi</taxon>
        <taxon>Dikarya</taxon>
        <taxon>Ascomycota</taxon>
        <taxon>Pezizomycotina</taxon>
        <taxon>Sordariomycetes</taxon>
        <taxon>Sordariomycetidae</taxon>
        <taxon>Sordariales</taxon>
        <taxon>Chaetomiaceae</taxon>
        <taxon>Chaetomium</taxon>
    </lineage>
</organism>
<accession>A0ACB7PE88</accession>
<gene>
    <name evidence="1" type="ORF">F5144DRAFT_589673</name>
</gene>